<keyword evidence="3" id="KW-1185">Reference proteome</keyword>
<gene>
    <name evidence="2" type="ORF">EJ08DRAFT_645292</name>
</gene>
<comment type="caution">
    <text evidence="2">The sequence shown here is derived from an EMBL/GenBank/DDBJ whole genome shotgun (WGS) entry which is preliminary data.</text>
</comment>
<accession>A0A9P4P311</accession>
<evidence type="ECO:0000313" key="3">
    <source>
        <dbReference type="Proteomes" id="UP000800235"/>
    </source>
</evidence>
<dbReference type="Proteomes" id="UP000800235">
    <property type="component" value="Unassembled WGS sequence"/>
</dbReference>
<protein>
    <submittedName>
        <fullName evidence="2">Uncharacterized protein</fullName>
    </submittedName>
</protein>
<evidence type="ECO:0000256" key="1">
    <source>
        <dbReference type="SAM" id="MobiDB-lite"/>
    </source>
</evidence>
<dbReference type="AlphaFoldDB" id="A0A9P4P311"/>
<name>A0A9P4P311_9PEZI</name>
<proteinExistence type="predicted"/>
<evidence type="ECO:0000313" key="2">
    <source>
        <dbReference type="EMBL" id="KAF2436302.1"/>
    </source>
</evidence>
<organism evidence="2 3">
    <name type="scientific">Tothia fuscella</name>
    <dbReference type="NCBI Taxonomy" id="1048955"/>
    <lineage>
        <taxon>Eukaryota</taxon>
        <taxon>Fungi</taxon>
        <taxon>Dikarya</taxon>
        <taxon>Ascomycota</taxon>
        <taxon>Pezizomycotina</taxon>
        <taxon>Dothideomycetes</taxon>
        <taxon>Pleosporomycetidae</taxon>
        <taxon>Venturiales</taxon>
        <taxon>Cylindrosympodiaceae</taxon>
        <taxon>Tothia</taxon>
    </lineage>
</organism>
<reference evidence="2" key="1">
    <citation type="journal article" date="2020" name="Stud. Mycol.">
        <title>101 Dothideomycetes genomes: a test case for predicting lifestyles and emergence of pathogens.</title>
        <authorList>
            <person name="Haridas S."/>
            <person name="Albert R."/>
            <person name="Binder M."/>
            <person name="Bloem J."/>
            <person name="Labutti K."/>
            <person name="Salamov A."/>
            <person name="Andreopoulos B."/>
            <person name="Baker S."/>
            <person name="Barry K."/>
            <person name="Bills G."/>
            <person name="Bluhm B."/>
            <person name="Cannon C."/>
            <person name="Castanera R."/>
            <person name="Culley D."/>
            <person name="Daum C."/>
            <person name="Ezra D."/>
            <person name="Gonzalez J."/>
            <person name="Henrissat B."/>
            <person name="Kuo A."/>
            <person name="Liang C."/>
            <person name="Lipzen A."/>
            <person name="Lutzoni F."/>
            <person name="Magnuson J."/>
            <person name="Mondo S."/>
            <person name="Nolan M."/>
            <person name="Ohm R."/>
            <person name="Pangilinan J."/>
            <person name="Park H.-J."/>
            <person name="Ramirez L."/>
            <person name="Alfaro M."/>
            <person name="Sun H."/>
            <person name="Tritt A."/>
            <person name="Yoshinaga Y."/>
            <person name="Zwiers L.-H."/>
            <person name="Turgeon B."/>
            <person name="Goodwin S."/>
            <person name="Spatafora J."/>
            <person name="Crous P."/>
            <person name="Grigoriev I."/>
        </authorList>
    </citation>
    <scope>NUCLEOTIDE SEQUENCE</scope>
    <source>
        <strain evidence="2">CBS 130266</strain>
    </source>
</reference>
<feature type="region of interest" description="Disordered" evidence="1">
    <location>
        <begin position="34"/>
        <end position="57"/>
    </location>
</feature>
<dbReference type="EMBL" id="MU007011">
    <property type="protein sequence ID" value="KAF2436302.1"/>
    <property type="molecule type" value="Genomic_DNA"/>
</dbReference>
<sequence>MFRGDYTSRRKTLIQAWRERWPRPRADKDAVNAWRKAHPAPSETLNPTQRKKEAGNETEAWRVLRLDKIAALEEFLRMEDAALFRERKHKLDKAAGQLVPSK</sequence>